<dbReference type="EnsemblMetazoa" id="SCAU015452-RB">
    <property type="protein sequence ID" value="SCAU015452-PB"/>
    <property type="gene ID" value="SCAU015452"/>
</dbReference>
<sequence>MDPLPEAYDIEKPRRNLGIVDMFAGIEDEEYLYSKEDSIVNDAEKAQNHSSRASTPSDDCLDDIHIKSEFLPESNSADQEVLKFYNSNMDCWMILGNTWTLTSTQQAQLRDKLPLGFFWLLEICADTLGVEWPIVYEQLLVIEVMFCMGIENLDEVKNYVHLKYKHPIKEFDSLIISHRKIWKIRKTEYS</sequence>
<gene>
    <name evidence="1" type="primary">106095364</name>
</gene>
<evidence type="ECO:0000313" key="2">
    <source>
        <dbReference type="Proteomes" id="UP000095300"/>
    </source>
</evidence>
<keyword evidence="2" id="KW-1185">Reference proteome</keyword>
<evidence type="ECO:0000313" key="1">
    <source>
        <dbReference type="EnsemblMetazoa" id="SCAU015452-PB"/>
    </source>
</evidence>
<protein>
    <submittedName>
        <fullName evidence="1">Uncharacterized protein</fullName>
    </submittedName>
</protein>
<reference evidence="1" key="1">
    <citation type="submission" date="2020-05" db="UniProtKB">
        <authorList>
            <consortium name="EnsemblMetazoa"/>
        </authorList>
    </citation>
    <scope>IDENTIFICATION</scope>
    <source>
        <strain evidence="1">USDA</strain>
    </source>
</reference>
<proteinExistence type="predicted"/>
<organism evidence="1 2">
    <name type="scientific">Stomoxys calcitrans</name>
    <name type="common">Stable fly</name>
    <name type="synonym">Conops calcitrans</name>
    <dbReference type="NCBI Taxonomy" id="35570"/>
    <lineage>
        <taxon>Eukaryota</taxon>
        <taxon>Metazoa</taxon>
        <taxon>Ecdysozoa</taxon>
        <taxon>Arthropoda</taxon>
        <taxon>Hexapoda</taxon>
        <taxon>Insecta</taxon>
        <taxon>Pterygota</taxon>
        <taxon>Neoptera</taxon>
        <taxon>Endopterygota</taxon>
        <taxon>Diptera</taxon>
        <taxon>Brachycera</taxon>
        <taxon>Muscomorpha</taxon>
        <taxon>Muscoidea</taxon>
        <taxon>Muscidae</taxon>
        <taxon>Stomoxys</taxon>
    </lineage>
</organism>
<dbReference type="AlphaFoldDB" id="A0A1I8QAU2"/>
<dbReference type="Proteomes" id="UP000095300">
    <property type="component" value="Unassembled WGS sequence"/>
</dbReference>
<name>A0A1I8QAU2_STOCA</name>
<accession>A0A1I8QAU2</accession>
<dbReference type="VEuPathDB" id="VectorBase:SCAU015452"/>